<sequence>MTYPVVTIKPSYNSIVRGCPGIADTLPRIECELRIRSNDGNPFSIDRIEIFLKNVEVVNNTHATGLTTKSKFEKKTLYYKKKLRINTESMKTNEILGLDVPITIGIPDSIKATNYNVKFGHTYTYFDCIVYYKLPKQFSNQAAISKFEMPINIERYNIYPNLKMFPPIKQKDCSPDNRIQLKYKLNSTCFGTDDLIHIDFEFKPNVGRHRNCSTTGTNANTHNNNSHTNSAKKLKIKTITVEVRELLEIATGQNDSDPNHPSIGSSSTNNNTSSMSGLESRENIIISVSKPINQLIGANGYKTFIDLKLLTINPAFKNYYTALLDPVAIYKLPKQKTSDTLPQITLIKAKSGNDSISSANSGNIGGEPLVYHSSLTTMGRLYSVTHDLIIRFKCSGNLKSFEITQPITISHWCKPQVKYIENIIRDEREIAINAKQFYDRYGGIKRIRRSDVLEYPPLPPIVFPYTKETMETLGIKYEKVGHKHLRRLPVIE</sequence>
<proteinExistence type="predicted"/>
<dbReference type="PANTHER" id="PTHR36419:SF1">
    <property type="entry name" value="RHO1 GEF LOCALIZING PROTEIN 1"/>
    <property type="match status" value="1"/>
</dbReference>
<evidence type="ECO:0000313" key="2">
    <source>
        <dbReference type="EMBL" id="SSD59879.1"/>
    </source>
</evidence>
<dbReference type="VEuPathDB" id="FungiDB:SCODWIG_01640"/>
<protein>
    <recommendedName>
        <fullName evidence="4">Arrestin C-terminal-like domain-containing protein</fullName>
    </recommendedName>
</protein>
<dbReference type="EMBL" id="UFAJ01000224">
    <property type="protein sequence ID" value="SSD59879.1"/>
    <property type="molecule type" value="Genomic_DNA"/>
</dbReference>
<dbReference type="GO" id="GO:0000917">
    <property type="term" value="P:division septum assembly"/>
    <property type="evidence" value="ECO:0007669"/>
    <property type="project" value="TreeGrafter"/>
</dbReference>
<gene>
    <name evidence="2" type="ORF">SCODWIG_01640</name>
</gene>
<reference evidence="3" key="1">
    <citation type="submission" date="2018-06" db="EMBL/GenBank/DDBJ databases">
        <authorList>
            <person name="Guldener U."/>
        </authorList>
    </citation>
    <scope>NUCLEOTIDE SEQUENCE [LARGE SCALE GENOMIC DNA]</scope>
    <source>
        <strain evidence="3">UTAD17</strain>
    </source>
</reference>
<feature type="compositionally biased region" description="Low complexity" evidence="1">
    <location>
        <begin position="265"/>
        <end position="276"/>
    </location>
</feature>
<dbReference type="PANTHER" id="PTHR36419">
    <property type="entry name" value="ARRESTIN FAMILY PROTEIN 1"/>
    <property type="match status" value="1"/>
</dbReference>
<evidence type="ECO:0000313" key="3">
    <source>
        <dbReference type="Proteomes" id="UP000262825"/>
    </source>
</evidence>
<dbReference type="Proteomes" id="UP000262825">
    <property type="component" value="Unassembled WGS sequence"/>
</dbReference>
<dbReference type="AlphaFoldDB" id="A0A376B5N2"/>
<evidence type="ECO:0008006" key="4">
    <source>
        <dbReference type="Google" id="ProtNLM"/>
    </source>
</evidence>
<keyword evidence="3" id="KW-1185">Reference proteome</keyword>
<dbReference type="GO" id="GO:0000935">
    <property type="term" value="C:division septum"/>
    <property type="evidence" value="ECO:0007669"/>
    <property type="project" value="TreeGrafter"/>
</dbReference>
<name>A0A376B5N2_9ASCO</name>
<accession>A0A376B5N2</accession>
<organism evidence="2 3">
    <name type="scientific">Saccharomycodes ludwigii</name>
    <dbReference type="NCBI Taxonomy" id="36035"/>
    <lineage>
        <taxon>Eukaryota</taxon>
        <taxon>Fungi</taxon>
        <taxon>Dikarya</taxon>
        <taxon>Ascomycota</taxon>
        <taxon>Saccharomycotina</taxon>
        <taxon>Saccharomycetes</taxon>
        <taxon>Saccharomycodales</taxon>
        <taxon>Saccharomycodaceae</taxon>
        <taxon>Saccharomycodes</taxon>
    </lineage>
</organism>
<dbReference type="OrthoDB" id="4001642at2759"/>
<dbReference type="InterPro" id="IPR053060">
    <property type="entry name" value="Cytokinesis_Signaling_Reg"/>
</dbReference>
<feature type="region of interest" description="Disordered" evidence="1">
    <location>
        <begin position="250"/>
        <end position="276"/>
    </location>
</feature>
<evidence type="ECO:0000256" key="1">
    <source>
        <dbReference type="SAM" id="MobiDB-lite"/>
    </source>
</evidence>